<keyword evidence="1" id="KW-0472">Membrane</keyword>
<dbReference type="Gene3D" id="3.55.50.30">
    <property type="match status" value="1"/>
</dbReference>
<dbReference type="PANTHER" id="PTHR30273:SF2">
    <property type="entry name" value="PROTEIN FECR"/>
    <property type="match status" value="1"/>
</dbReference>
<dbReference type="RefSeq" id="WP_130544103.1">
    <property type="nucleotide sequence ID" value="NZ_CP042431.1"/>
</dbReference>
<dbReference type="Pfam" id="PF16344">
    <property type="entry name" value="FecR_C"/>
    <property type="match status" value="1"/>
</dbReference>
<dbReference type="Pfam" id="PF04773">
    <property type="entry name" value="FecR"/>
    <property type="match status" value="1"/>
</dbReference>
<feature type="domain" description="Protein FecR C-terminal" evidence="3">
    <location>
        <begin position="343"/>
        <end position="409"/>
    </location>
</feature>
<dbReference type="AlphaFoldDB" id="A0A4Q7MBP6"/>
<sequence length="410" mass="45407">MTLSNERITYLLERYTDRTATVPELQELTVWLAQREDDAPLHSHLQALIEQPEATLQQVNWDQLYAGIEEQMTGQLEQTAVTSDTPGRIVPLRRNRFLRYAAAILLLVAVGVTWFAIQRNQTDTRQPLVNIPGKTDILPGSDKAILTLADGSIIPVDSAVDGQLAQQGNVSIVKLTDGQIVYQPGGASNNMALLNTMSTPRRGQYQFVLPDGTKVWLNAASSISYPVAFAGNERNVRITGEVYFEVAKRPGQSFVVDIDGKSTVEVLGTFFNVNAYSNEPAIRTTLLTGSIRVTGAGSDNEILKPGQQAVMANTGNKQTSSKSISVLSGVDLNRVVAWKNGMFDFENADIHTIMHQLERWYDIEVKYQGKVPDMVFKGEMYRNVNLSTMIEFFKGNGLHVRLEGKTLIVE</sequence>
<dbReference type="GO" id="GO:0016989">
    <property type="term" value="F:sigma factor antagonist activity"/>
    <property type="evidence" value="ECO:0007669"/>
    <property type="project" value="TreeGrafter"/>
</dbReference>
<protein>
    <submittedName>
        <fullName evidence="4">FecR family protein</fullName>
    </submittedName>
</protein>
<dbReference type="Gene3D" id="2.60.120.1440">
    <property type="match status" value="1"/>
</dbReference>
<proteinExistence type="predicted"/>
<keyword evidence="5" id="KW-1185">Reference proteome</keyword>
<dbReference type="PANTHER" id="PTHR30273">
    <property type="entry name" value="PERIPLASMIC SIGNAL SENSOR AND SIGMA FACTOR ACTIVATOR FECR-RELATED"/>
    <property type="match status" value="1"/>
</dbReference>
<dbReference type="InterPro" id="IPR006860">
    <property type="entry name" value="FecR"/>
</dbReference>
<name>A0A4Q7MBP6_9BACT</name>
<dbReference type="EMBL" id="SGXA01000005">
    <property type="protein sequence ID" value="RZS65436.1"/>
    <property type="molecule type" value="Genomic_DNA"/>
</dbReference>
<evidence type="ECO:0000259" key="3">
    <source>
        <dbReference type="Pfam" id="PF16344"/>
    </source>
</evidence>
<gene>
    <name evidence="4" type="ORF">EV199_5609</name>
</gene>
<reference evidence="4 5" key="1">
    <citation type="submission" date="2019-02" db="EMBL/GenBank/DDBJ databases">
        <title>Genomic Encyclopedia of Type Strains, Phase IV (KMG-IV): sequencing the most valuable type-strain genomes for metagenomic binning, comparative biology and taxonomic classification.</title>
        <authorList>
            <person name="Goeker M."/>
        </authorList>
    </citation>
    <scope>NUCLEOTIDE SEQUENCE [LARGE SCALE GENOMIC DNA]</scope>
    <source>
        <strain evidence="4 5">DSM 18116</strain>
    </source>
</reference>
<accession>A0A4Q7MBP6</accession>
<dbReference type="OrthoDB" id="622631at2"/>
<keyword evidence="1" id="KW-1133">Transmembrane helix</keyword>
<keyword evidence="1" id="KW-0812">Transmembrane</keyword>
<evidence type="ECO:0000313" key="4">
    <source>
        <dbReference type="EMBL" id="RZS65436.1"/>
    </source>
</evidence>
<organism evidence="4 5">
    <name type="scientific">Pseudobacter ginsenosidimutans</name>
    <dbReference type="NCBI Taxonomy" id="661488"/>
    <lineage>
        <taxon>Bacteria</taxon>
        <taxon>Pseudomonadati</taxon>
        <taxon>Bacteroidota</taxon>
        <taxon>Chitinophagia</taxon>
        <taxon>Chitinophagales</taxon>
        <taxon>Chitinophagaceae</taxon>
        <taxon>Pseudobacter</taxon>
    </lineage>
</organism>
<evidence type="ECO:0000313" key="5">
    <source>
        <dbReference type="Proteomes" id="UP000293874"/>
    </source>
</evidence>
<evidence type="ECO:0000256" key="1">
    <source>
        <dbReference type="SAM" id="Phobius"/>
    </source>
</evidence>
<comment type="caution">
    <text evidence="4">The sequence shown here is derived from an EMBL/GenBank/DDBJ whole genome shotgun (WGS) entry which is preliminary data.</text>
</comment>
<evidence type="ECO:0000259" key="2">
    <source>
        <dbReference type="Pfam" id="PF04773"/>
    </source>
</evidence>
<dbReference type="InterPro" id="IPR032508">
    <property type="entry name" value="FecR_C"/>
</dbReference>
<feature type="domain" description="FecR protein" evidence="2">
    <location>
        <begin position="196"/>
        <end position="291"/>
    </location>
</feature>
<feature type="transmembrane region" description="Helical" evidence="1">
    <location>
        <begin position="97"/>
        <end position="117"/>
    </location>
</feature>
<dbReference type="InterPro" id="IPR012373">
    <property type="entry name" value="Ferrdict_sens_TM"/>
</dbReference>
<dbReference type="Proteomes" id="UP000293874">
    <property type="component" value="Unassembled WGS sequence"/>
</dbReference>